<feature type="region of interest" description="Disordered" evidence="1">
    <location>
        <begin position="1"/>
        <end position="25"/>
    </location>
</feature>
<name>A0A9N9N6U3_9GLOM</name>
<dbReference type="AlphaFoldDB" id="A0A9N9N6U3"/>
<keyword evidence="2" id="KW-1133">Transmembrane helix</keyword>
<evidence type="ECO:0000313" key="3">
    <source>
        <dbReference type="EMBL" id="CAG8708387.1"/>
    </source>
</evidence>
<dbReference type="OrthoDB" id="29773at2759"/>
<dbReference type="EMBL" id="CAJVPZ010021774">
    <property type="protein sequence ID" value="CAG8708387.1"/>
    <property type="molecule type" value="Genomic_DNA"/>
</dbReference>
<organism evidence="3 4">
    <name type="scientific">Racocetra fulgida</name>
    <dbReference type="NCBI Taxonomy" id="60492"/>
    <lineage>
        <taxon>Eukaryota</taxon>
        <taxon>Fungi</taxon>
        <taxon>Fungi incertae sedis</taxon>
        <taxon>Mucoromycota</taxon>
        <taxon>Glomeromycotina</taxon>
        <taxon>Glomeromycetes</taxon>
        <taxon>Diversisporales</taxon>
        <taxon>Gigasporaceae</taxon>
        <taxon>Racocetra</taxon>
    </lineage>
</organism>
<reference evidence="3" key="1">
    <citation type="submission" date="2021-06" db="EMBL/GenBank/DDBJ databases">
        <authorList>
            <person name="Kallberg Y."/>
            <person name="Tangrot J."/>
            <person name="Rosling A."/>
        </authorList>
    </citation>
    <scope>NUCLEOTIDE SEQUENCE</scope>
    <source>
        <strain evidence="3">IN212</strain>
    </source>
</reference>
<sequence>ATEAQKEYQLLPSGDSEDTLENTNDKFSNQKEVVNYYFIIAASFALGISQNQDDQHTIPPPTTATGPTILHSFNMSSTMFGMILTSFATFGYACVYVVSDQIFIVRVPNELPPSPEKACFL</sequence>
<keyword evidence="2" id="KW-0472">Membrane</keyword>
<feature type="transmembrane region" description="Helical" evidence="2">
    <location>
        <begin position="79"/>
        <end position="98"/>
    </location>
</feature>
<feature type="non-terminal residue" evidence="3">
    <location>
        <position position="121"/>
    </location>
</feature>
<comment type="caution">
    <text evidence="3">The sequence shown here is derived from an EMBL/GenBank/DDBJ whole genome shotgun (WGS) entry which is preliminary data.</text>
</comment>
<dbReference type="Proteomes" id="UP000789396">
    <property type="component" value="Unassembled WGS sequence"/>
</dbReference>
<keyword evidence="4" id="KW-1185">Reference proteome</keyword>
<accession>A0A9N9N6U3</accession>
<evidence type="ECO:0000256" key="1">
    <source>
        <dbReference type="SAM" id="MobiDB-lite"/>
    </source>
</evidence>
<evidence type="ECO:0000256" key="2">
    <source>
        <dbReference type="SAM" id="Phobius"/>
    </source>
</evidence>
<gene>
    <name evidence="3" type="ORF">RFULGI_LOCUS10706</name>
</gene>
<feature type="non-terminal residue" evidence="3">
    <location>
        <position position="1"/>
    </location>
</feature>
<keyword evidence="2" id="KW-0812">Transmembrane</keyword>
<proteinExistence type="predicted"/>
<evidence type="ECO:0000313" key="4">
    <source>
        <dbReference type="Proteomes" id="UP000789396"/>
    </source>
</evidence>
<protein>
    <submittedName>
        <fullName evidence="3">9973_t:CDS:1</fullName>
    </submittedName>
</protein>